<evidence type="ECO:0000259" key="5">
    <source>
        <dbReference type="Pfam" id="PF25876"/>
    </source>
</evidence>
<evidence type="ECO:0000259" key="6">
    <source>
        <dbReference type="Pfam" id="PF25917"/>
    </source>
</evidence>
<feature type="region of interest" description="Disordered" evidence="3">
    <location>
        <begin position="1"/>
        <end position="22"/>
    </location>
</feature>
<gene>
    <name evidence="9" type="ORF">CN311_23425</name>
</gene>
<feature type="transmembrane region" description="Helical" evidence="4">
    <location>
        <begin position="29"/>
        <end position="51"/>
    </location>
</feature>
<feature type="domain" description="YknX-like C-terminal permuted SH3-like" evidence="8">
    <location>
        <begin position="345"/>
        <end position="408"/>
    </location>
</feature>
<evidence type="ECO:0000256" key="1">
    <source>
        <dbReference type="ARBA" id="ARBA00009477"/>
    </source>
</evidence>
<dbReference type="PANTHER" id="PTHR30469">
    <property type="entry name" value="MULTIDRUG RESISTANCE PROTEIN MDTA"/>
    <property type="match status" value="1"/>
</dbReference>
<dbReference type="Gene3D" id="2.40.30.170">
    <property type="match status" value="1"/>
</dbReference>
<accession>A0A2A6FA72</accession>
<evidence type="ECO:0000313" key="10">
    <source>
        <dbReference type="Proteomes" id="UP000219182"/>
    </source>
</evidence>
<dbReference type="InterPro" id="IPR058625">
    <property type="entry name" value="MdtA-like_BSH"/>
</dbReference>
<dbReference type="Gene3D" id="2.40.420.20">
    <property type="match status" value="1"/>
</dbReference>
<evidence type="ECO:0000256" key="3">
    <source>
        <dbReference type="SAM" id="MobiDB-lite"/>
    </source>
</evidence>
<dbReference type="Pfam" id="PF25876">
    <property type="entry name" value="HH_MFP_RND"/>
    <property type="match status" value="1"/>
</dbReference>
<comment type="similarity">
    <text evidence="1">Belongs to the membrane fusion protein (MFP) (TC 8.A.1) family.</text>
</comment>
<evidence type="ECO:0000313" key="9">
    <source>
        <dbReference type="EMBL" id="PDQ18662.1"/>
    </source>
</evidence>
<dbReference type="InterPro" id="IPR058624">
    <property type="entry name" value="MdtA-like_HH"/>
</dbReference>
<dbReference type="InterPro" id="IPR058637">
    <property type="entry name" value="YknX-like_C"/>
</dbReference>
<dbReference type="EMBL" id="NWQG01000173">
    <property type="protein sequence ID" value="PDQ18662.1"/>
    <property type="molecule type" value="Genomic_DNA"/>
</dbReference>
<sequence>MKPRDHLDQPDDTVMNGTTERRPRRGGGWLLALGALALLTTGLAFGVQGYYSRNRELAAVAEQARNFIPQVRVAAVRPSDDIVQVSLPATTTAYDVADIFARASGYIETREVDIGDKVKKGQLLAKIAVPELDDEILQAQATLGQLKAALQQAQANLDLAKVTWQRDKPLVDQGWITKQQGTIDVQSLKAQEAAVGVAQANVNAQQDQLRVLDQQQAYQQVVAPFDGVITQRNVDIGSLVQADTTNSTFLFAIMQGDVIRAQVFVPQDQAFGLTPGVKAVLQVPEIPGRTFPGTVTRIADALAPGTRTLLTEIDIPNPDGVLTPGTYCTVELQIPRKTPSFSVSADAIIFNADGLQVAVVEDGIAHIRKISVARDLGKEVEVRDGVKKGDLVILNPPVELAEGSKVQISPAAVGTP</sequence>
<evidence type="ECO:0000256" key="2">
    <source>
        <dbReference type="SAM" id="Coils"/>
    </source>
</evidence>
<keyword evidence="10" id="KW-1185">Reference proteome</keyword>
<protein>
    <submittedName>
        <fullName evidence="9">Efflux transporter periplasmic adaptor subunit</fullName>
    </submittedName>
</protein>
<dbReference type="AlphaFoldDB" id="A0A2A6FA72"/>
<dbReference type="NCBIfam" id="TIGR01730">
    <property type="entry name" value="RND_mfp"/>
    <property type="match status" value="1"/>
</dbReference>
<dbReference type="Pfam" id="PF25917">
    <property type="entry name" value="BSH_RND"/>
    <property type="match status" value="1"/>
</dbReference>
<keyword evidence="2" id="KW-0175">Coiled coil</keyword>
<dbReference type="Pfam" id="PF25954">
    <property type="entry name" value="Beta-barrel_RND_2"/>
    <property type="match status" value="1"/>
</dbReference>
<dbReference type="InterPro" id="IPR006143">
    <property type="entry name" value="RND_pump_MFP"/>
</dbReference>
<dbReference type="Pfam" id="PF25989">
    <property type="entry name" value="YknX_C"/>
    <property type="match status" value="1"/>
</dbReference>
<organism evidence="9 10">
    <name type="scientific">Mesorhizobium sanjuanii</name>
    <dbReference type="NCBI Taxonomy" id="2037900"/>
    <lineage>
        <taxon>Bacteria</taxon>
        <taxon>Pseudomonadati</taxon>
        <taxon>Pseudomonadota</taxon>
        <taxon>Alphaproteobacteria</taxon>
        <taxon>Hyphomicrobiales</taxon>
        <taxon>Phyllobacteriaceae</taxon>
        <taxon>Mesorhizobium</taxon>
    </lineage>
</organism>
<dbReference type="RefSeq" id="WP_097576055.1">
    <property type="nucleotide sequence ID" value="NZ_NWQG01000173.1"/>
</dbReference>
<dbReference type="Gene3D" id="1.10.287.470">
    <property type="entry name" value="Helix hairpin bin"/>
    <property type="match status" value="1"/>
</dbReference>
<dbReference type="GO" id="GO:0015562">
    <property type="term" value="F:efflux transmembrane transporter activity"/>
    <property type="evidence" value="ECO:0007669"/>
    <property type="project" value="TreeGrafter"/>
</dbReference>
<reference evidence="9 10" key="1">
    <citation type="submission" date="2017-09" db="EMBL/GenBank/DDBJ databases">
        <title>Mesorhizobum sanjuanii sp. nov. isolated from nodules of Lotus tenuis in saline-alkaline lowlands of Flooding Pampa.</title>
        <authorList>
            <person name="Sannazzaro A.I."/>
            <person name="Torres Tejerizo G.A."/>
            <person name="Fontana F."/>
            <person name="Cumpa Velazquez L.M."/>
            <person name="Hansen L."/>
            <person name="Pistorio M."/>
            <person name="Estrella M.J."/>
        </authorList>
    </citation>
    <scope>NUCLEOTIDE SEQUENCE [LARGE SCALE GENOMIC DNA]</scope>
    <source>
        <strain evidence="9 10">BSA136</strain>
    </source>
</reference>
<keyword evidence="4" id="KW-0472">Membrane</keyword>
<feature type="domain" description="CusB-like beta-barrel" evidence="7">
    <location>
        <begin position="263"/>
        <end position="333"/>
    </location>
</feature>
<comment type="caution">
    <text evidence="9">The sequence shown here is derived from an EMBL/GenBank/DDBJ whole genome shotgun (WGS) entry which is preliminary data.</text>
</comment>
<dbReference type="GO" id="GO:1990281">
    <property type="term" value="C:efflux pump complex"/>
    <property type="evidence" value="ECO:0007669"/>
    <property type="project" value="TreeGrafter"/>
</dbReference>
<dbReference type="SUPFAM" id="SSF111369">
    <property type="entry name" value="HlyD-like secretion proteins"/>
    <property type="match status" value="1"/>
</dbReference>
<proteinExistence type="inferred from homology"/>
<keyword evidence="4" id="KW-0812">Transmembrane</keyword>
<evidence type="ECO:0000256" key="4">
    <source>
        <dbReference type="SAM" id="Phobius"/>
    </source>
</evidence>
<evidence type="ECO:0000259" key="7">
    <source>
        <dbReference type="Pfam" id="PF25954"/>
    </source>
</evidence>
<evidence type="ECO:0000259" key="8">
    <source>
        <dbReference type="Pfam" id="PF25989"/>
    </source>
</evidence>
<feature type="coiled-coil region" evidence="2">
    <location>
        <begin position="136"/>
        <end position="163"/>
    </location>
</feature>
<feature type="domain" description="Multidrug resistance protein MdtA-like barrel-sandwich hybrid" evidence="6">
    <location>
        <begin position="96"/>
        <end position="248"/>
    </location>
</feature>
<keyword evidence="4" id="KW-1133">Transmembrane helix</keyword>
<dbReference type="Proteomes" id="UP000219182">
    <property type="component" value="Unassembled WGS sequence"/>
</dbReference>
<dbReference type="Gene3D" id="2.40.50.100">
    <property type="match status" value="1"/>
</dbReference>
<dbReference type="InterPro" id="IPR058792">
    <property type="entry name" value="Beta-barrel_RND_2"/>
</dbReference>
<feature type="domain" description="Multidrug resistance protein MdtA-like alpha-helical hairpin" evidence="5">
    <location>
        <begin position="143"/>
        <end position="209"/>
    </location>
</feature>
<name>A0A2A6FA72_9HYPH</name>
<dbReference type="PANTHER" id="PTHR30469:SF37">
    <property type="entry name" value="RAGD PROTEIN"/>
    <property type="match status" value="1"/>
</dbReference>